<dbReference type="EMBL" id="JADCTT010000001">
    <property type="protein sequence ID" value="KAF9759411.1"/>
    <property type="molecule type" value="Genomic_DNA"/>
</dbReference>
<feature type="domain" description="DUF202" evidence="6">
    <location>
        <begin position="60"/>
        <end position="131"/>
    </location>
</feature>
<evidence type="ECO:0000256" key="5">
    <source>
        <dbReference type="SAM" id="Phobius"/>
    </source>
</evidence>
<evidence type="ECO:0000256" key="2">
    <source>
        <dbReference type="ARBA" id="ARBA00022692"/>
    </source>
</evidence>
<evidence type="ECO:0000313" key="7">
    <source>
        <dbReference type="EMBL" id="KAF9759411.1"/>
    </source>
</evidence>
<sequence>MAHTKRDEEDLTDRFCVPLSSLTTPIEVGEIGYTRAGSSVFFAWPPFGPLLFENESSDARDHCANERTFLSYLKLSVYMAIASIVITMSFHIKRAPTELELKMAKPIGAVFWLLSVMTLLLGVGNYMRTVNQYSQKAAIVQSGWKTQLSLGILATCLVATCMILRWIAINERARALGMVFGWV</sequence>
<evidence type="ECO:0000256" key="1">
    <source>
        <dbReference type="ARBA" id="ARBA00004127"/>
    </source>
</evidence>
<keyword evidence="4 5" id="KW-0472">Membrane</keyword>
<protein>
    <recommendedName>
        <fullName evidence="6">DUF202 domain-containing protein</fullName>
    </recommendedName>
</protein>
<dbReference type="Proteomes" id="UP000616885">
    <property type="component" value="Unassembled WGS sequence"/>
</dbReference>
<dbReference type="Pfam" id="PF02656">
    <property type="entry name" value="DUF202"/>
    <property type="match status" value="1"/>
</dbReference>
<keyword evidence="2 5" id="KW-0812">Transmembrane</keyword>
<evidence type="ECO:0000259" key="6">
    <source>
        <dbReference type="Pfam" id="PF02656"/>
    </source>
</evidence>
<evidence type="ECO:0000256" key="4">
    <source>
        <dbReference type="ARBA" id="ARBA00023136"/>
    </source>
</evidence>
<dbReference type="AlphaFoldDB" id="A0A8H7TVN0"/>
<accession>A0A8H7TVN0</accession>
<dbReference type="PANTHER" id="PTHR34187:SF3">
    <property type="entry name" value="DUF DOMAIN PROTEIN (AFU_ORTHOLOGUE AFUA_6G11150)"/>
    <property type="match status" value="1"/>
</dbReference>
<name>A0A8H7TVN0_BIOOC</name>
<dbReference type="InterPro" id="IPR052053">
    <property type="entry name" value="IM_YidH-like"/>
</dbReference>
<proteinExistence type="predicted"/>
<feature type="transmembrane region" description="Helical" evidence="5">
    <location>
        <begin position="104"/>
        <end position="127"/>
    </location>
</feature>
<feature type="transmembrane region" description="Helical" evidence="5">
    <location>
        <begin position="147"/>
        <end position="168"/>
    </location>
</feature>
<keyword evidence="3 5" id="KW-1133">Transmembrane helix</keyword>
<dbReference type="GO" id="GO:0012505">
    <property type="term" value="C:endomembrane system"/>
    <property type="evidence" value="ECO:0007669"/>
    <property type="project" value="UniProtKB-SubCell"/>
</dbReference>
<dbReference type="PANTHER" id="PTHR34187">
    <property type="entry name" value="FGR18P"/>
    <property type="match status" value="1"/>
</dbReference>
<dbReference type="InterPro" id="IPR003807">
    <property type="entry name" value="DUF202"/>
</dbReference>
<evidence type="ECO:0000313" key="8">
    <source>
        <dbReference type="Proteomes" id="UP000616885"/>
    </source>
</evidence>
<gene>
    <name evidence="7" type="ORF">IM811_001105</name>
</gene>
<evidence type="ECO:0000256" key="3">
    <source>
        <dbReference type="ARBA" id="ARBA00022989"/>
    </source>
</evidence>
<feature type="transmembrane region" description="Helical" evidence="5">
    <location>
        <begin position="75"/>
        <end position="92"/>
    </location>
</feature>
<comment type="caution">
    <text evidence="7">The sequence shown here is derived from an EMBL/GenBank/DDBJ whole genome shotgun (WGS) entry which is preliminary data.</text>
</comment>
<reference evidence="7" key="1">
    <citation type="submission" date="2020-10" db="EMBL/GenBank/DDBJ databases">
        <title>High-Quality Genome Resource of Clonostachys rosea strain S41 by Oxford Nanopore Long-Read Sequencing.</title>
        <authorList>
            <person name="Wang H."/>
        </authorList>
    </citation>
    <scope>NUCLEOTIDE SEQUENCE</scope>
    <source>
        <strain evidence="7">S41</strain>
    </source>
</reference>
<comment type="subcellular location">
    <subcellularLocation>
        <location evidence="1">Endomembrane system</location>
        <topology evidence="1">Multi-pass membrane protein</topology>
    </subcellularLocation>
</comment>
<organism evidence="7 8">
    <name type="scientific">Bionectria ochroleuca</name>
    <name type="common">Gliocladium roseum</name>
    <dbReference type="NCBI Taxonomy" id="29856"/>
    <lineage>
        <taxon>Eukaryota</taxon>
        <taxon>Fungi</taxon>
        <taxon>Dikarya</taxon>
        <taxon>Ascomycota</taxon>
        <taxon>Pezizomycotina</taxon>
        <taxon>Sordariomycetes</taxon>
        <taxon>Hypocreomycetidae</taxon>
        <taxon>Hypocreales</taxon>
        <taxon>Bionectriaceae</taxon>
        <taxon>Clonostachys</taxon>
    </lineage>
</organism>